<comment type="caution">
    <text evidence="2">The sequence shown here is derived from an EMBL/GenBank/DDBJ whole genome shotgun (WGS) entry which is preliminary data.</text>
</comment>
<dbReference type="Proteomes" id="UP001176517">
    <property type="component" value="Unassembled WGS sequence"/>
</dbReference>
<protein>
    <recommendedName>
        <fullName evidence="1">F-box domain-containing protein</fullName>
    </recommendedName>
</protein>
<name>A0AAN6GKF6_9BASI</name>
<accession>A0AAN6GKF6</accession>
<dbReference type="SUPFAM" id="SSF81383">
    <property type="entry name" value="F-box domain"/>
    <property type="match status" value="1"/>
</dbReference>
<organism evidence="2 3">
    <name type="scientific">Tilletia horrida</name>
    <dbReference type="NCBI Taxonomy" id="155126"/>
    <lineage>
        <taxon>Eukaryota</taxon>
        <taxon>Fungi</taxon>
        <taxon>Dikarya</taxon>
        <taxon>Basidiomycota</taxon>
        <taxon>Ustilaginomycotina</taxon>
        <taxon>Exobasidiomycetes</taxon>
        <taxon>Tilletiales</taxon>
        <taxon>Tilletiaceae</taxon>
        <taxon>Tilletia</taxon>
    </lineage>
</organism>
<dbReference type="CDD" id="cd09917">
    <property type="entry name" value="F-box_SF"/>
    <property type="match status" value="1"/>
</dbReference>
<dbReference type="InterPro" id="IPR001810">
    <property type="entry name" value="F-box_dom"/>
</dbReference>
<evidence type="ECO:0000259" key="1">
    <source>
        <dbReference type="SMART" id="SM00256"/>
    </source>
</evidence>
<sequence length="602" mass="67986">MLTRLSPEVLIQIFSFLESERIDLLAASRVCKQFRSATLSVLVRNLDIPLHRIESTTVFLKSNPDSLQYVRHIRIHDEDAARRTNATFVHRCGGSQSGQSRPASIATQGRRWLAVIRLLQLFEQREGTARLPTLDLTFAISNIKPLLTIVESSPEVARRVVAVRVLSDFIKSSEMDLPAAYRLHWRRLGELVARIRESQRGSGGSRLRLFHLRDNRSGPSSNWHIHQDAWNALNALLPDCIEDLSIRLGQGETTESQQCTFFDTHWPHLRRLSITAQELNDGIDYADVQARTRPFLERHAAQLEELRACMFYFQDLGPLDQNYPRLYKLEVDSVDTANIGAMINRYHGTVQDLTLPWLSRNPSANEEEIVPVDPHRTNLRIFRGSLKCAKALVKGGIRFRHLELFHINDSEDLSSSFSEMYDNNPASAEAVSCLDVCFSSEALLGAAPRFASLFSATAFPALTELVLSSNKMSGRHGSDTGLNLPLIRNVLAKLRSATALQSLHISYPEAASVPPRSEIELDGSDVPPALRWLFWSNSEGTHSFRVQRARDTHQVRHSIVLQLLPASATFDQVDGHGIWQLPRGEKQLMFDHAHRPPRLLYN</sequence>
<proteinExistence type="predicted"/>
<dbReference type="AlphaFoldDB" id="A0AAN6GKF6"/>
<dbReference type="EMBL" id="JAPDMZ010000228">
    <property type="protein sequence ID" value="KAK0545521.1"/>
    <property type="molecule type" value="Genomic_DNA"/>
</dbReference>
<keyword evidence="3" id="KW-1185">Reference proteome</keyword>
<dbReference type="SMART" id="SM00256">
    <property type="entry name" value="FBOX"/>
    <property type="match status" value="1"/>
</dbReference>
<dbReference type="Pfam" id="PF12937">
    <property type="entry name" value="F-box-like"/>
    <property type="match status" value="1"/>
</dbReference>
<dbReference type="Gene3D" id="1.20.1280.50">
    <property type="match status" value="1"/>
</dbReference>
<evidence type="ECO:0000313" key="3">
    <source>
        <dbReference type="Proteomes" id="UP001176517"/>
    </source>
</evidence>
<reference evidence="2" key="1">
    <citation type="journal article" date="2023" name="PhytoFront">
        <title>Draft Genome Resources of Seven Strains of Tilletia horrida, Causal Agent of Kernel Smut of Rice.</title>
        <authorList>
            <person name="Khanal S."/>
            <person name="Antony Babu S."/>
            <person name="Zhou X.G."/>
        </authorList>
    </citation>
    <scope>NUCLEOTIDE SEQUENCE</scope>
    <source>
        <strain evidence="2">TX6</strain>
    </source>
</reference>
<dbReference type="InterPro" id="IPR036047">
    <property type="entry name" value="F-box-like_dom_sf"/>
</dbReference>
<evidence type="ECO:0000313" key="2">
    <source>
        <dbReference type="EMBL" id="KAK0545521.1"/>
    </source>
</evidence>
<gene>
    <name evidence="2" type="ORF">OC846_005642</name>
</gene>
<feature type="domain" description="F-box" evidence="1">
    <location>
        <begin position="5"/>
        <end position="46"/>
    </location>
</feature>